<dbReference type="PROSITE" id="PS50157">
    <property type="entry name" value="ZINC_FINGER_C2H2_2"/>
    <property type="match status" value="1"/>
</dbReference>
<evidence type="ECO:0000256" key="3">
    <source>
        <dbReference type="ARBA" id="ARBA00022771"/>
    </source>
</evidence>
<dbReference type="EMBL" id="JAGPXC010000001">
    <property type="protein sequence ID" value="KAH6659234.1"/>
    <property type="molecule type" value="Genomic_DNA"/>
</dbReference>
<dbReference type="OrthoDB" id="8922241at2759"/>
<organism evidence="9 10">
    <name type="scientific">Truncatella angustata</name>
    <dbReference type="NCBI Taxonomy" id="152316"/>
    <lineage>
        <taxon>Eukaryota</taxon>
        <taxon>Fungi</taxon>
        <taxon>Dikarya</taxon>
        <taxon>Ascomycota</taxon>
        <taxon>Pezizomycotina</taxon>
        <taxon>Sordariomycetes</taxon>
        <taxon>Xylariomycetidae</taxon>
        <taxon>Amphisphaeriales</taxon>
        <taxon>Sporocadaceae</taxon>
        <taxon>Truncatella</taxon>
    </lineage>
</organism>
<dbReference type="GeneID" id="70135066"/>
<dbReference type="PANTHER" id="PTHR24388:SF79">
    <property type="entry name" value="C2H2-TYPE DOMAIN-CONTAINING PROTEIN"/>
    <property type="match status" value="1"/>
</dbReference>
<evidence type="ECO:0000313" key="10">
    <source>
        <dbReference type="Proteomes" id="UP000758603"/>
    </source>
</evidence>
<evidence type="ECO:0000256" key="6">
    <source>
        <dbReference type="PROSITE-ProRule" id="PRU00042"/>
    </source>
</evidence>
<evidence type="ECO:0000259" key="8">
    <source>
        <dbReference type="PROSITE" id="PS50157"/>
    </source>
</evidence>
<protein>
    <recommendedName>
        <fullName evidence="8">C2H2-type domain-containing protein</fullName>
    </recommendedName>
</protein>
<dbReference type="Gene3D" id="3.30.160.60">
    <property type="entry name" value="Classic Zinc Finger"/>
    <property type="match status" value="1"/>
</dbReference>
<feature type="domain" description="C2H2-type" evidence="8">
    <location>
        <begin position="186"/>
        <end position="214"/>
    </location>
</feature>
<keyword evidence="1" id="KW-0479">Metal-binding</keyword>
<keyword evidence="3 6" id="KW-0863">Zinc-finger</keyword>
<keyword evidence="10" id="KW-1185">Reference proteome</keyword>
<proteinExistence type="predicted"/>
<sequence length="298" mass="33085">MSPASFPSEKETALWDPSLNLEDIDVDSFFQEPVIAENYNLAFDPQVSRDELWSQYDGYSGPGSAEQARPPQDAQVADLAGIPYGIPDRTSTFPFRYQITSPHQNTELLNGQNLHETNINPRNAHLNVHPLVNPEAAYFQQAQLTPTFAAPYQVPYREGTPSLASEPSTVTAPHPASPSGQGASKFPCPDCAKRFNKSNDLKRHVQTKHTSDGPYFMCKCGYSNTRKDNYKRHVLTCKNDESDVSYACICSHLSSSKERHLVHIVPCNVGFHGKAGRPRSQTVAADHSGYLELSYLLE</sequence>
<dbReference type="SUPFAM" id="SSF57667">
    <property type="entry name" value="beta-beta-alpha zinc fingers"/>
    <property type="match status" value="1"/>
</dbReference>
<evidence type="ECO:0000313" key="9">
    <source>
        <dbReference type="EMBL" id="KAH6659234.1"/>
    </source>
</evidence>
<feature type="compositionally biased region" description="Polar residues" evidence="7">
    <location>
        <begin position="162"/>
        <end position="171"/>
    </location>
</feature>
<keyword evidence="4" id="KW-0862">Zinc</keyword>
<accession>A0A9P8UWG1</accession>
<name>A0A9P8UWG1_9PEZI</name>
<keyword evidence="2" id="KW-0677">Repeat</keyword>
<evidence type="ECO:0000256" key="1">
    <source>
        <dbReference type="ARBA" id="ARBA00022723"/>
    </source>
</evidence>
<dbReference type="GO" id="GO:0000978">
    <property type="term" value="F:RNA polymerase II cis-regulatory region sequence-specific DNA binding"/>
    <property type="evidence" value="ECO:0007669"/>
    <property type="project" value="TreeGrafter"/>
</dbReference>
<reference evidence="9" key="1">
    <citation type="journal article" date="2021" name="Nat. Commun.">
        <title>Genetic determinants of endophytism in the Arabidopsis root mycobiome.</title>
        <authorList>
            <person name="Mesny F."/>
            <person name="Miyauchi S."/>
            <person name="Thiergart T."/>
            <person name="Pickel B."/>
            <person name="Atanasova L."/>
            <person name="Karlsson M."/>
            <person name="Huettel B."/>
            <person name="Barry K.W."/>
            <person name="Haridas S."/>
            <person name="Chen C."/>
            <person name="Bauer D."/>
            <person name="Andreopoulos W."/>
            <person name="Pangilinan J."/>
            <person name="LaButti K."/>
            <person name="Riley R."/>
            <person name="Lipzen A."/>
            <person name="Clum A."/>
            <person name="Drula E."/>
            <person name="Henrissat B."/>
            <person name="Kohler A."/>
            <person name="Grigoriev I.V."/>
            <person name="Martin F.M."/>
            <person name="Hacquard S."/>
        </authorList>
    </citation>
    <scope>NUCLEOTIDE SEQUENCE</scope>
    <source>
        <strain evidence="9">MPI-SDFR-AT-0073</strain>
    </source>
</reference>
<dbReference type="GO" id="GO:0000981">
    <property type="term" value="F:DNA-binding transcription factor activity, RNA polymerase II-specific"/>
    <property type="evidence" value="ECO:0007669"/>
    <property type="project" value="TreeGrafter"/>
</dbReference>
<evidence type="ECO:0000256" key="5">
    <source>
        <dbReference type="ARBA" id="ARBA00023242"/>
    </source>
</evidence>
<dbReference type="AlphaFoldDB" id="A0A9P8UWG1"/>
<dbReference type="GO" id="GO:0008270">
    <property type="term" value="F:zinc ion binding"/>
    <property type="evidence" value="ECO:0007669"/>
    <property type="project" value="UniProtKB-KW"/>
</dbReference>
<gene>
    <name evidence="9" type="ORF">BKA67DRAFT_652480</name>
</gene>
<dbReference type="Proteomes" id="UP000758603">
    <property type="component" value="Unassembled WGS sequence"/>
</dbReference>
<feature type="region of interest" description="Disordered" evidence="7">
    <location>
        <begin position="159"/>
        <end position="184"/>
    </location>
</feature>
<keyword evidence="5" id="KW-0539">Nucleus</keyword>
<comment type="caution">
    <text evidence="9">The sequence shown here is derived from an EMBL/GenBank/DDBJ whole genome shotgun (WGS) entry which is preliminary data.</text>
</comment>
<dbReference type="InterPro" id="IPR050527">
    <property type="entry name" value="Snail/Krueppel_Znf"/>
</dbReference>
<evidence type="ECO:0000256" key="7">
    <source>
        <dbReference type="SAM" id="MobiDB-lite"/>
    </source>
</evidence>
<dbReference type="RefSeq" id="XP_045963365.1">
    <property type="nucleotide sequence ID" value="XM_046106175.1"/>
</dbReference>
<dbReference type="InterPro" id="IPR013087">
    <property type="entry name" value="Znf_C2H2_type"/>
</dbReference>
<dbReference type="PROSITE" id="PS00028">
    <property type="entry name" value="ZINC_FINGER_C2H2_1"/>
    <property type="match status" value="1"/>
</dbReference>
<evidence type="ECO:0000256" key="4">
    <source>
        <dbReference type="ARBA" id="ARBA00022833"/>
    </source>
</evidence>
<dbReference type="InterPro" id="IPR036236">
    <property type="entry name" value="Znf_C2H2_sf"/>
</dbReference>
<evidence type="ECO:0000256" key="2">
    <source>
        <dbReference type="ARBA" id="ARBA00022737"/>
    </source>
</evidence>
<dbReference type="PANTHER" id="PTHR24388">
    <property type="entry name" value="ZINC FINGER PROTEIN"/>
    <property type="match status" value="1"/>
</dbReference>
<dbReference type="SMART" id="SM00355">
    <property type="entry name" value="ZnF_C2H2"/>
    <property type="match status" value="1"/>
</dbReference>